<feature type="transmembrane region" description="Helical" evidence="3">
    <location>
        <begin position="513"/>
        <end position="534"/>
    </location>
</feature>
<evidence type="ECO:0000256" key="2">
    <source>
        <dbReference type="SAM" id="MobiDB-lite"/>
    </source>
</evidence>
<dbReference type="InterPro" id="IPR023299">
    <property type="entry name" value="ATPase_P-typ_cyto_dom_N"/>
</dbReference>
<accession>A0A9D2SEV1</accession>
<dbReference type="Gene3D" id="3.40.50.1000">
    <property type="entry name" value="HAD superfamily/HAD-like"/>
    <property type="match status" value="1"/>
</dbReference>
<feature type="transmembrane region" description="Helical" evidence="3">
    <location>
        <begin position="706"/>
        <end position="726"/>
    </location>
</feature>
<dbReference type="PANTHER" id="PTHR43520">
    <property type="entry name" value="ATP7, ISOFORM B"/>
    <property type="match status" value="1"/>
</dbReference>
<comment type="caution">
    <text evidence="4">The sequence shown here is derived from an EMBL/GenBank/DDBJ whole genome shotgun (WGS) entry which is preliminary data.</text>
</comment>
<dbReference type="InterPro" id="IPR023214">
    <property type="entry name" value="HAD_sf"/>
</dbReference>
<keyword evidence="1" id="KW-1278">Translocase</keyword>
<evidence type="ECO:0000313" key="5">
    <source>
        <dbReference type="Proteomes" id="UP000826793"/>
    </source>
</evidence>
<dbReference type="GO" id="GO:0000166">
    <property type="term" value="F:nucleotide binding"/>
    <property type="evidence" value="ECO:0007669"/>
    <property type="project" value="InterPro"/>
</dbReference>
<feature type="transmembrane region" description="Helical" evidence="3">
    <location>
        <begin position="546"/>
        <end position="567"/>
    </location>
</feature>
<feature type="region of interest" description="Disordered" evidence="2">
    <location>
        <begin position="449"/>
        <end position="498"/>
    </location>
</feature>
<keyword evidence="3" id="KW-1133">Transmembrane helix</keyword>
<feature type="compositionally biased region" description="Basic residues" evidence="2">
    <location>
        <begin position="119"/>
        <end position="133"/>
    </location>
</feature>
<dbReference type="GO" id="GO:0005507">
    <property type="term" value="F:copper ion binding"/>
    <property type="evidence" value="ECO:0007669"/>
    <property type="project" value="TreeGrafter"/>
</dbReference>
<reference evidence="4" key="1">
    <citation type="journal article" date="2021" name="PeerJ">
        <title>Extensive microbial diversity within the chicken gut microbiome revealed by metagenomics and culture.</title>
        <authorList>
            <person name="Gilroy R."/>
            <person name="Ravi A."/>
            <person name="Getino M."/>
            <person name="Pursley I."/>
            <person name="Horton D.L."/>
            <person name="Alikhan N.F."/>
            <person name="Baker D."/>
            <person name="Gharbi K."/>
            <person name="Hall N."/>
            <person name="Watson M."/>
            <person name="Adriaenssens E.M."/>
            <person name="Foster-Nyarko E."/>
            <person name="Jarju S."/>
            <person name="Secka A."/>
            <person name="Antonio M."/>
            <person name="Oren A."/>
            <person name="Chaudhuri R.R."/>
            <person name="La Ragione R."/>
            <person name="Hildebrand F."/>
            <person name="Pallen M.J."/>
        </authorList>
    </citation>
    <scope>NUCLEOTIDE SEQUENCE</scope>
    <source>
        <strain evidence="4">CHK185-1770</strain>
    </source>
</reference>
<feature type="transmembrane region" description="Helical" evidence="3">
    <location>
        <begin position="1014"/>
        <end position="1037"/>
    </location>
</feature>
<dbReference type="EMBL" id="DWXG01000037">
    <property type="protein sequence ID" value="HJB97859.1"/>
    <property type="molecule type" value="Genomic_DNA"/>
</dbReference>
<dbReference type="GO" id="GO:0016020">
    <property type="term" value="C:membrane"/>
    <property type="evidence" value="ECO:0007669"/>
    <property type="project" value="TreeGrafter"/>
</dbReference>
<keyword evidence="3" id="KW-0472">Membrane</keyword>
<feature type="compositionally biased region" description="Polar residues" evidence="2">
    <location>
        <begin position="33"/>
        <end position="42"/>
    </location>
</feature>
<evidence type="ECO:0000256" key="3">
    <source>
        <dbReference type="SAM" id="Phobius"/>
    </source>
</evidence>
<feature type="compositionally biased region" description="Low complexity" evidence="2">
    <location>
        <begin position="70"/>
        <end position="82"/>
    </location>
</feature>
<reference evidence="4" key="2">
    <citation type="submission" date="2021-04" db="EMBL/GenBank/DDBJ databases">
        <authorList>
            <person name="Gilroy R."/>
        </authorList>
    </citation>
    <scope>NUCLEOTIDE SEQUENCE</scope>
    <source>
        <strain evidence="4">CHK185-1770</strain>
    </source>
</reference>
<feature type="transmembrane region" description="Helical" evidence="3">
    <location>
        <begin position="732"/>
        <end position="756"/>
    </location>
</feature>
<dbReference type="Proteomes" id="UP000826793">
    <property type="component" value="Unassembled WGS sequence"/>
</dbReference>
<protein>
    <submittedName>
        <fullName evidence="4">Uncharacterized protein</fullName>
    </submittedName>
</protein>
<feature type="compositionally biased region" description="Low complexity" evidence="2">
    <location>
        <begin position="339"/>
        <end position="359"/>
    </location>
</feature>
<evidence type="ECO:0000256" key="1">
    <source>
        <dbReference type="ARBA" id="ARBA00022967"/>
    </source>
</evidence>
<feature type="transmembrane region" description="Helical" evidence="3">
    <location>
        <begin position="1043"/>
        <end position="1062"/>
    </location>
</feature>
<dbReference type="GO" id="GO:0055070">
    <property type="term" value="P:copper ion homeostasis"/>
    <property type="evidence" value="ECO:0007669"/>
    <property type="project" value="TreeGrafter"/>
</dbReference>
<feature type="compositionally biased region" description="Low complexity" evidence="2">
    <location>
        <begin position="398"/>
        <end position="411"/>
    </location>
</feature>
<dbReference type="AlphaFoldDB" id="A0A9D2SEV1"/>
<proteinExistence type="predicted"/>
<dbReference type="GO" id="GO:0043682">
    <property type="term" value="F:P-type divalent copper transporter activity"/>
    <property type="evidence" value="ECO:0007669"/>
    <property type="project" value="TreeGrafter"/>
</dbReference>
<feature type="region of interest" description="Disordered" evidence="2">
    <location>
        <begin position="288"/>
        <end position="416"/>
    </location>
</feature>
<dbReference type="SUPFAM" id="SSF81660">
    <property type="entry name" value="Metal cation-transporting ATPase, ATP-binding domain N"/>
    <property type="match status" value="1"/>
</dbReference>
<feature type="compositionally biased region" description="Low complexity" evidence="2">
    <location>
        <begin position="20"/>
        <end position="32"/>
    </location>
</feature>
<feature type="compositionally biased region" description="Basic residues" evidence="2">
    <location>
        <begin position="457"/>
        <end position="468"/>
    </location>
</feature>
<organism evidence="4 5">
    <name type="scientific">Candidatus Acutalibacter pullicola</name>
    <dbReference type="NCBI Taxonomy" id="2838417"/>
    <lineage>
        <taxon>Bacteria</taxon>
        <taxon>Bacillati</taxon>
        <taxon>Bacillota</taxon>
        <taxon>Clostridia</taxon>
        <taxon>Eubacteriales</taxon>
        <taxon>Acutalibacteraceae</taxon>
        <taxon>Acutalibacter</taxon>
    </lineage>
</organism>
<feature type="transmembrane region" description="Helical" evidence="3">
    <location>
        <begin position="617"/>
        <end position="635"/>
    </location>
</feature>
<gene>
    <name evidence="4" type="ORF">H9710_04685</name>
</gene>
<evidence type="ECO:0000313" key="4">
    <source>
        <dbReference type="EMBL" id="HJB97859.1"/>
    </source>
</evidence>
<dbReference type="Gene3D" id="3.40.1110.10">
    <property type="entry name" value="Calcium-transporting ATPase, cytoplasmic domain N"/>
    <property type="match status" value="1"/>
</dbReference>
<sequence length="1064" mass="115298">MDNKEFTVEDILAEQRAQREAQAAQRAARSAQGTQPAQGQNPAPSPREGAAPVRPARPQEGQPIQRQGSAPAPRQEAAPAQPDGAQEDLNAFATGSVELPVAQERVEEPAPPAEEPAGRKKKKKRGLFGRKKKVPEYDENEDDLYYGIQLKPIDEYRMGYDSAGELTSEAETYKTLFDDSKKAIDEEVEQNFQRLQRERRRRVAEAVQTAGVDEQEIADEFGVVAPMPVTSFAADPYARQHGIGVEGGKRLQEDMPEIQKAMLETSTDQTMEIKLNVLNDTVELQRVQEDQPVSEEAVERVLQSPARPEPVQRAASPEALEETAEPAAAPLPSPVGETAPAARSGSSRPAAASERAAVPQTPLQHTRAAQAPAGQPAGRHAAPQQGTRSQAAAPVDEPTVVAQPVRPQRQQPEPPTISSIYEYRSRNVPTHVLHAEVLQGALLSESEELRQAQQARERKRTPKRRVRNKKLEDPQAQQAPVPTGDPGESIDDYTGPEDAQSISHELRGEMRELTLRLLITGVCTVLLALVNLIFSGQFAGAVEPGSLPVVYVVLTLVFLAVSVGVCYRTVGNGLKALLAFNANSDSAAAVAAVAVAVQAVASAFFQDDLVDGNLHLYAVVLSAILFANAAGKLTMLRRIHSNFRFVTSREEKYSVRTYDDYNTALKMAKDCVAERPVIAYQCKTGFLKRFLELSYRPDPSESTSQLLAPLGLIASLVLCIACLLLTRSVPTAISAFAAASCACVAVSNLLSVNLPISRLCRTARRAGAMVVGYEGVERLGAVNAVLVDAGELFPRGTVVLNGIKTFGSRDAAEEAIMSASALMREVGGPLSGVFDQVISENEEFLPQVRDWTYEDRQGIVGRVDGKTICIGNRSLLINRRMQVPAREEESQYASGGQQVVYIGVDGQVAALLVLTYGADRRRKNELQRLEDSGVSVIVRTTDPNVTAQLVSRLFGVDTASVGILDARLGDEYKKLVEKPIPRADAAVATKGRMESLLSVLSACVEEKRTVHMVVAVQTAAVVLGFVLVAFLACFGAMGQLSSLILFLFQLFWVAVVLLLPRLRK</sequence>
<feature type="compositionally biased region" description="Low complexity" evidence="2">
    <location>
        <begin position="367"/>
        <end position="386"/>
    </location>
</feature>
<keyword evidence="3" id="KW-0812">Transmembrane</keyword>
<name>A0A9D2SEV1_9FIRM</name>
<feature type="region of interest" description="Disordered" evidence="2">
    <location>
        <begin position="1"/>
        <end position="134"/>
    </location>
</feature>
<dbReference type="PANTHER" id="PTHR43520:SF8">
    <property type="entry name" value="P-TYPE CU(+) TRANSPORTER"/>
    <property type="match status" value="1"/>
</dbReference>